<sequence>MKRLIKIYLLFVLLCVSGSAFSQTEQLIQVADEVYNFGDIKDALEIYKQVLELDSMHVKANYMAGKCYIETINKEKSLPYLLKAYDLDHKYAANILYLIGLSYHYNYSFEQAIGFYKQYIEKLESGVYSKDYNNNKVMEELKKTNRRIEECNTALVMVKNPVQVKIENLGREINSEFPDYAPVISADQKVMFFTSRRKGSIGGNKDKDNEFFEDVYFSHGSNGKWSEAENVGTKINSKLHESSIGLSHDGKQLFVYVDNDKNKGDIFYCFIDANNEWSSPKPFGKPVNSEFIENAITISEDGNTVVFSSNRKGGKGGLDLYISTRKNKNANWSEPQNIAAINSEYDDESPYLTGNTLYFSSKGHEGMGGYDLFKSEYDSTTSTWSKPQNLGHPINSAADDFSIVVADGGKIGYIASVKKEGFGDMDIYKVYFDEKPKEELAQKTEEKKPEEKKTEKKVQSLSPKNELFKSAPVAKKEIIKGFKISINVYDAVSKEPLNASIKLNFSDLNAGLVEAKCISGKFSKEYKVKPSSNVAISVDYTGYVFSTANVVLNDSVITKNFYLEKIKEGVSRVLRNIYFDFDKATLKSESNSELNNLYKFLTTNTGVRIRIDGHTDSKGSHQYNNLLSQKRSEEVVNWLVSKGISRDRLSAKGFGESKPLASNDDEEEGRELNRRTEFVILENSSKATSFK</sequence>
<evidence type="ECO:0000256" key="6">
    <source>
        <dbReference type="SAM" id="SignalP"/>
    </source>
</evidence>
<dbReference type="InterPro" id="IPR036737">
    <property type="entry name" value="OmpA-like_sf"/>
</dbReference>
<dbReference type="SUPFAM" id="SSF48452">
    <property type="entry name" value="TPR-like"/>
    <property type="match status" value="1"/>
</dbReference>
<dbReference type="Proteomes" id="UP000030185">
    <property type="component" value="Unassembled WGS sequence"/>
</dbReference>
<dbReference type="InterPro" id="IPR006664">
    <property type="entry name" value="OMP_bac"/>
</dbReference>
<keyword evidence="9" id="KW-1185">Reference proteome</keyword>
<feature type="signal peptide" evidence="6">
    <location>
        <begin position="1"/>
        <end position="22"/>
    </location>
</feature>
<keyword evidence="2 4" id="KW-0472">Membrane</keyword>
<keyword evidence="3" id="KW-0998">Cell outer membrane</keyword>
<evidence type="ECO:0000256" key="5">
    <source>
        <dbReference type="SAM" id="MobiDB-lite"/>
    </source>
</evidence>
<dbReference type="CDD" id="cd07185">
    <property type="entry name" value="OmpA_C-like"/>
    <property type="match status" value="1"/>
</dbReference>
<name>A0A098LL66_9BACT</name>
<evidence type="ECO:0000259" key="7">
    <source>
        <dbReference type="PROSITE" id="PS51123"/>
    </source>
</evidence>
<dbReference type="RefSeq" id="WP_045468060.1">
    <property type="nucleotide sequence ID" value="NZ_BBLT01000011.1"/>
</dbReference>
<dbReference type="InterPro" id="IPR050330">
    <property type="entry name" value="Bact_OuterMem_StrucFunc"/>
</dbReference>
<dbReference type="InterPro" id="IPR019734">
    <property type="entry name" value="TPR_rpt"/>
</dbReference>
<dbReference type="AlphaFoldDB" id="A0A098LL66"/>
<dbReference type="PANTHER" id="PTHR30329:SF21">
    <property type="entry name" value="LIPOPROTEIN YIAD-RELATED"/>
    <property type="match status" value="1"/>
</dbReference>
<dbReference type="Pfam" id="PF07676">
    <property type="entry name" value="PD40"/>
    <property type="match status" value="2"/>
</dbReference>
<feature type="domain" description="OmpA-like" evidence="7">
    <location>
        <begin position="566"/>
        <end position="684"/>
    </location>
</feature>
<dbReference type="SMART" id="SM00028">
    <property type="entry name" value="TPR"/>
    <property type="match status" value="3"/>
</dbReference>
<dbReference type="Gene3D" id="3.30.1330.60">
    <property type="entry name" value="OmpA-like domain"/>
    <property type="match status" value="1"/>
</dbReference>
<evidence type="ECO:0000256" key="2">
    <source>
        <dbReference type="ARBA" id="ARBA00023136"/>
    </source>
</evidence>
<dbReference type="GO" id="GO:0009279">
    <property type="term" value="C:cell outer membrane"/>
    <property type="evidence" value="ECO:0007669"/>
    <property type="project" value="UniProtKB-SubCell"/>
</dbReference>
<evidence type="ECO:0000256" key="3">
    <source>
        <dbReference type="ARBA" id="ARBA00023237"/>
    </source>
</evidence>
<dbReference type="InterPro" id="IPR006665">
    <property type="entry name" value="OmpA-like"/>
</dbReference>
<dbReference type="PROSITE" id="PS51123">
    <property type="entry name" value="OMPA_2"/>
    <property type="match status" value="1"/>
</dbReference>
<comment type="subcellular location">
    <subcellularLocation>
        <location evidence="1">Cell outer membrane</location>
    </subcellularLocation>
</comment>
<dbReference type="SUPFAM" id="SSF82171">
    <property type="entry name" value="DPP6 N-terminal domain-like"/>
    <property type="match status" value="1"/>
</dbReference>
<accession>A0A098LL66</accession>
<dbReference type="OrthoDB" id="1488841at2"/>
<dbReference type="STRING" id="153721.MYP_4392"/>
<dbReference type="InterPro" id="IPR011659">
    <property type="entry name" value="WD40"/>
</dbReference>
<evidence type="ECO:0000256" key="1">
    <source>
        <dbReference type="ARBA" id="ARBA00004442"/>
    </source>
</evidence>
<evidence type="ECO:0000313" key="9">
    <source>
        <dbReference type="Proteomes" id="UP000030185"/>
    </source>
</evidence>
<proteinExistence type="predicted"/>
<keyword evidence="6" id="KW-0732">Signal</keyword>
<reference evidence="8 9" key="1">
    <citation type="submission" date="2014-09" db="EMBL/GenBank/DDBJ databases">
        <title>Sporocytophaga myxococcoides PG-01 genome sequencing.</title>
        <authorList>
            <person name="Liu L."/>
            <person name="Gao P.J."/>
            <person name="Chen G.J."/>
            <person name="Wang L.S."/>
        </authorList>
    </citation>
    <scope>NUCLEOTIDE SEQUENCE [LARGE SCALE GENOMIC DNA]</scope>
    <source>
        <strain evidence="8 9">PG-01</strain>
    </source>
</reference>
<dbReference type="SUPFAM" id="SSF103088">
    <property type="entry name" value="OmpA-like"/>
    <property type="match status" value="1"/>
</dbReference>
<evidence type="ECO:0000313" key="8">
    <source>
        <dbReference type="EMBL" id="GAL87162.1"/>
    </source>
</evidence>
<feature type="region of interest" description="Disordered" evidence="5">
    <location>
        <begin position="653"/>
        <end position="675"/>
    </location>
</feature>
<dbReference type="InterPro" id="IPR011990">
    <property type="entry name" value="TPR-like_helical_dom_sf"/>
</dbReference>
<dbReference type="PRINTS" id="PR01021">
    <property type="entry name" value="OMPADOMAIN"/>
</dbReference>
<dbReference type="EMBL" id="BBLT01000011">
    <property type="protein sequence ID" value="GAL87162.1"/>
    <property type="molecule type" value="Genomic_DNA"/>
</dbReference>
<organism evidence="8 9">
    <name type="scientific">Sporocytophaga myxococcoides</name>
    <dbReference type="NCBI Taxonomy" id="153721"/>
    <lineage>
        <taxon>Bacteria</taxon>
        <taxon>Pseudomonadati</taxon>
        <taxon>Bacteroidota</taxon>
        <taxon>Cytophagia</taxon>
        <taxon>Cytophagales</taxon>
        <taxon>Cytophagaceae</taxon>
        <taxon>Sporocytophaga</taxon>
    </lineage>
</organism>
<dbReference type="Gene3D" id="1.25.40.10">
    <property type="entry name" value="Tetratricopeptide repeat domain"/>
    <property type="match status" value="1"/>
</dbReference>
<dbReference type="InterPro" id="IPR011042">
    <property type="entry name" value="6-blade_b-propeller_TolB-like"/>
</dbReference>
<protein>
    <submittedName>
        <fullName evidence="8">Root adhesin</fullName>
    </submittedName>
</protein>
<feature type="chain" id="PRO_5001937587" evidence="6">
    <location>
        <begin position="23"/>
        <end position="691"/>
    </location>
</feature>
<dbReference type="eggNOG" id="COG2885">
    <property type="taxonomic scope" value="Bacteria"/>
</dbReference>
<gene>
    <name evidence="8" type="ORF">MYP_4392</name>
</gene>
<dbReference type="Pfam" id="PF00691">
    <property type="entry name" value="OmpA"/>
    <property type="match status" value="1"/>
</dbReference>
<dbReference type="PANTHER" id="PTHR30329">
    <property type="entry name" value="STATOR ELEMENT OF FLAGELLAR MOTOR COMPLEX"/>
    <property type="match status" value="1"/>
</dbReference>
<dbReference type="Gene3D" id="2.120.10.30">
    <property type="entry name" value="TolB, C-terminal domain"/>
    <property type="match status" value="1"/>
</dbReference>
<evidence type="ECO:0000256" key="4">
    <source>
        <dbReference type="PROSITE-ProRule" id="PRU00473"/>
    </source>
</evidence>
<comment type="caution">
    <text evidence="8">The sequence shown here is derived from an EMBL/GenBank/DDBJ whole genome shotgun (WGS) entry which is preliminary data.</text>
</comment>
<dbReference type="eggNOG" id="COG0823">
    <property type="taxonomic scope" value="Bacteria"/>
</dbReference>